<dbReference type="CDD" id="cd02440">
    <property type="entry name" value="AdoMet_MTases"/>
    <property type="match status" value="1"/>
</dbReference>
<comment type="similarity">
    <text evidence="1 4">Belongs to the methyltransferase superfamily. METL family.</text>
</comment>
<dbReference type="InParanoid" id="A0A4S2MS63"/>
<dbReference type="STRING" id="341454.A0A4S2MS63"/>
<dbReference type="Pfam" id="PF08242">
    <property type="entry name" value="Methyltransf_12"/>
    <property type="match status" value="1"/>
</dbReference>
<feature type="region of interest" description="Disordered" evidence="5">
    <location>
        <begin position="295"/>
        <end position="336"/>
    </location>
</feature>
<sequence length="365" mass="41512">MPSKLPTEILAALTISPTTTPPPDAAKASKPDGPKRSDPFQFGSRFLEEGDDPMAFNAWDHVDVDDEYMQFAYSQLEKQREKPVTEFDKQRFMSNPAKWWDAFYKNNQENFFKDRKWLAQEFPILASLTSSTSAPARIVELGCGAGNTMFPILSQNQNPEFHIHGCDYSAQAISIVKSQPLYLKHNLKGTVAASVYDLSEPNTLPEGIEEGSVDAVLMVFVFSALAPEQWGPAVDNVKRMLKPGGKVLLRDYGRHDLAQVRFKSARYLEENFYVRGDGTRVYFFEEEELERIFTGKEKVEKGPDAERDGSENSKGEDSSQKEEETPESGSLVVKHMAMDKRMLVNRKRQIKMYRRWVQAVFEKTP</sequence>
<feature type="compositionally biased region" description="Basic and acidic residues" evidence="5">
    <location>
        <begin position="295"/>
        <end position="323"/>
    </location>
</feature>
<organism evidence="7 8">
    <name type="scientific">Ascodesmis nigricans</name>
    <dbReference type="NCBI Taxonomy" id="341454"/>
    <lineage>
        <taxon>Eukaryota</taxon>
        <taxon>Fungi</taxon>
        <taxon>Dikarya</taxon>
        <taxon>Ascomycota</taxon>
        <taxon>Pezizomycotina</taxon>
        <taxon>Pezizomycetes</taxon>
        <taxon>Pezizales</taxon>
        <taxon>Ascodesmidaceae</taxon>
        <taxon>Ascodesmis</taxon>
    </lineage>
</organism>
<accession>A0A4S2MS63</accession>
<feature type="region of interest" description="Disordered" evidence="5">
    <location>
        <begin position="13"/>
        <end position="42"/>
    </location>
</feature>
<protein>
    <recommendedName>
        <fullName evidence="4">tRNA N(3)-methylcytidine methyltransferase</fullName>
        <ecNumber evidence="4">2.1.1.-</ecNumber>
    </recommendedName>
</protein>
<evidence type="ECO:0000313" key="7">
    <source>
        <dbReference type="EMBL" id="TGZ79299.1"/>
    </source>
</evidence>
<evidence type="ECO:0000256" key="5">
    <source>
        <dbReference type="SAM" id="MobiDB-lite"/>
    </source>
</evidence>
<gene>
    <name evidence="7" type="ORF">EX30DRAFT_342398</name>
</gene>
<dbReference type="Proteomes" id="UP000298138">
    <property type="component" value="Unassembled WGS sequence"/>
</dbReference>
<dbReference type="InterPro" id="IPR026113">
    <property type="entry name" value="METTL2/6/8-like"/>
</dbReference>
<dbReference type="GO" id="GO:0052735">
    <property type="term" value="F:tRNA (cytidine-3-)-methyltransferase activity"/>
    <property type="evidence" value="ECO:0007669"/>
    <property type="project" value="TreeGrafter"/>
</dbReference>
<dbReference type="PANTHER" id="PTHR22809:SF11">
    <property type="entry name" value="TRNA N(3)-METHYLCYTIDINE METHYLTRANSFERASE METTL2"/>
    <property type="match status" value="1"/>
</dbReference>
<name>A0A4S2MS63_9PEZI</name>
<dbReference type="EMBL" id="ML220132">
    <property type="protein sequence ID" value="TGZ79299.1"/>
    <property type="molecule type" value="Genomic_DNA"/>
</dbReference>
<comment type="function">
    <text evidence="4">S-adenosyl-L-methionine-dependent methyltransferase.</text>
</comment>
<keyword evidence="2 4" id="KW-0489">Methyltransferase</keyword>
<feature type="compositionally biased region" description="Basic and acidic residues" evidence="5">
    <location>
        <begin position="27"/>
        <end position="38"/>
    </location>
</feature>
<dbReference type="AlphaFoldDB" id="A0A4S2MS63"/>
<keyword evidence="3 4" id="KW-0808">Transferase</keyword>
<evidence type="ECO:0000256" key="3">
    <source>
        <dbReference type="ARBA" id="ARBA00022679"/>
    </source>
</evidence>
<dbReference type="PANTHER" id="PTHR22809">
    <property type="entry name" value="METHYLTRANSFERASE-RELATED"/>
    <property type="match status" value="1"/>
</dbReference>
<evidence type="ECO:0000256" key="4">
    <source>
        <dbReference type="PIRNR" id="PIRNR037755"/>
    </source>
</evidence>
<evidence type="ECO:0000256" key="2">
    <source>
        <dbReference type="ARBA" id="ARBA00022603"/>
    </source>
</evidence>
<dbReference type="Gene3D" id="3.40.50.150">
    <property type="entry name" value="Vaccinia Virus protein VP39"/>
    <property type="match status" value="1"/>
</dbReference>
<feature type="domain" description="Methyltransferase type 12" evidence="6">
    <location>
        <begin position="139"/>
        <end position="246"/>
    </location>
</feature>
<keyword evidence="8" id="KW-1185">Reference proteome</keyword>
<reference evidence="7 8" key="1">
    <citation type="submission" date="2019-04" db="EMBL/GenBank/DDBJ databases">
        <title>Comparative genomics and transcriptomics to analyze fruiting body development in filamentous ascomycetes.</title>
        <authorList>
            <consortium name="DOE Joint Genome Institute"/>
            <person name="Lutkenhaus R."/>
            <person name="Traeger S."/>
            <person name="Breuer J."/>
            <person name="Kuo A."/>
            <person name="Lipzen A."/>
            <person name="Pangilinan J."/>
            <person name="Dilworth D."/>
            <person name="Sandor L."/>
            <person name="Poggeler S."/>
            <person name="Barry K."/>
            <person name="Grigoriev I.V."/>
            <person name="Nowrousian M."/>
        </authorList>
    </citation>
    <scope>NUCLEOTIDE SEQUENCE [LARGE SCALE GENOMIC DNA]</scope>
    <source>
        <strain evidence="7 8">CBS 389.68</strain>
    </source>
</reference>
<dbReference type="InterPro" id="IPR029063">
    <property type="entry name" value="SAM-dependent_MTases_sf"/>
</dbReference>
<dbReference type="InterPro" id="IPR013217">
    <property type="entry name" value="Methyltransf_12"/>
</dbReference>
<evidence type="ECO:0000256" key="1">
    <source>
        <dbReference type="ARBA" id="ARBA00009725"/>
    </source>
</evidence>
<evidence type="ECO:0000259" key="6">
    <source>
        <dbReference type="Pfam" id="PF08242"/>
    </source>
</evidence>
<dbReference type="EC" id="2.1.1.-" evidence="4"/>
<dbReference type="PIRSF" id="PIRSF037755">
    <property type="entry name" value="Mettl2_prd"/>
    <property type="match status" value="1"/>
</dbReference>
<dbReference type="SUPFAM" id="SSF53335">
    <property type="entry name" value="S-adenosyl-L-methionine-dependent methyltransferases"/>
    <property type="match status" value="1"/>
</dbReference>
<dbReference type="OrthoDB" id="417697at2759"/>
<evidence type="ECO:0000313" key="8">
    <source>
        <dbReference type="Proteomes" id="UP000298138"/>
    </source>
</evidence>
<proteinExistence type="inferred from homology"/>
<dbReference type="GO" id="GO:0032259">
    <property type="term" value="P:methylation"/>
    <property type="evidence" value="ECO:0007669"/>
    <property type="project" value="UniProtKB-KW"/>
</dbReference>